<dbReference type="EMBL" id="CCAZ020000001">
    <property type="protein sequence ID" value="CEG07096.1"/>
    <property type="molecule type" value="Genomic_DNA"/>
</dbReference>
<dbReference type="InterPro" id="IPR023214">
    <property type="entry name" value="HAD_sf"/>
</dbReference>
<evidence type="ECO:0000313" key="5">
    <source>
        <dbReference type="Proteomes" id="UP000035762"/>
    </source>
</evidence>
<dbReference type="NCBIfam" id="TIGR01428">
    <property type="entry name" value="HAD_type_II"/>
    <property type="match status" value="1"/>
</dbReference>
<dbReference type="SUPFAM" id="SSF56784">
    <property type="entry name" value="HAD-like"/>
    <property type="match status" value="1"/>
</dbReference>
<accession>A0A090MHR7</accession>
<gene>
    <name evidence="4" type="primary">dhlB_1</name>
    <name evidence="4" type="ORF">BN961_00477</name>
</gene>
<dbReference type="NCBIfam" id="TIGR01493">
    <property type="entry name" value="HAD-SF-IA-v2"/>
    <property type="match status" value="1"/>
</dbReference>
<dbReference type="PRINTS" id="PR00413">
    <property type="entry name" value="HADHALOGNASE"/>
</dbReference>
<dbReference type="InterPro" id="IPR036412">
    <property type="entry name" value="HAD-like_sf"/>
</dbReference>
<dbReference type="PANTHER" id="PTHR43316:SF3">
    <property type="entry name" value="HALOACID DEHALOGENASE, TYPE II (AFU_ORTHOLOGUE AFUA_2G07750)-RELATED"/>
    <property type="match status" value="1"/>
</dbReference>
<dbReference type="STRING" id="1035.BN961_00477"/>
<dbReference type="SFLD" id="SFLDG01135">
    <property type="entry name" value="C1.5.6:_HAD__Beta-PGM__Phospha"/>
    <property type="match status" value="1"/>
</dbReference>
<comment type="function">
    <text evidence="3">Catalyzes the hydrolytic dehalogenation of small (S)-2-haloalkanoic acids to yield the corresponding (R)-2-hydroxyalkanoic acids.</text>
</comment>
<sequence length="245" mass="27284">MTIKAFVFDAYGTLYDIQSVAAVTEEAFPGHGDFITQVWRMKQLEYTWQRSMMQRYADFSVVTRESLVYSLKLLGLTYSDAVFERIMDKYIHLDLYPDAKAALAALKGHKLAILSNGSSQMLNDLVKNTGLDQTLDATISIDSERIFKPAPQAYTLIEKRLGVKPSEVIFVSSNPFDVAGAKSFGLNVAWIERVTPQAMAAEIKPGAPVAPVTMFKAVRTQMDELGFLPDHRIRALSDLPKLVGK</sequence>
<reference evidence="4 5" key="1">
    <citation type="journal article" date="2014" name="Genome Announc.">
        <title>Genome Sequence of Afipia felis Strain 76713, Isolated in Hospital Water Using an Amoeba Co-Culture Procedure.</title>
        <authorList>
            <person name="Benamar S."/>
            <person name="La Scola B."/>
            <person name="Croce O."/>
        </authorList>
    </citation>
    <scope>NUCLEOTIDE SEQUENCE [LARGE SCALE GENOMIC DNA]</scope>
    <source>
        <strain evidence="4 5">76713</strain>
    </source>
</reference>
<dbReference type="Gene3D" id="3.40.50.1000">
    <property type="entry name" value="HAD superfamily/HAD-like"/>
    <property type="match status" value="1"/>
</dbReference>
<dbReference type="InterPro" id="IPR006328">
    <property type="entry name" value="2-HAD"/>
</dbReference>
<comment type="similarity">
    <text evidence="1 3">Belongs to the HAD-like hydrolase superfamily. S-2-haloalkanoic acid dehalogenase family.</text>
</comment>
<dbReference type="SFLD" id="SFLDF00045">
    <property type="entry name" value="2-haloacid_dehalogenase"/>
    <property type="match status" value="1"/>
</dbReference>
<dbReference type="InterPro" id="IPR006439">
    <property type="entry name" value="HAD-SF_hydro_IA"/>
</dbReference>
<dbReference type="Proteomes" id="UP000035762">
    <property type="component" value="Unassembled WGS sequence"/>
</dbReference>
<organism evidence="4 5">
    <name type="scientific">Afipia felis</name>
    <name type="common">Cat scratch disease bacillus</name>
    <dbReference type="NCBI Taxonomy" id="1035"/>
    <lineage>
        <taxon>Bacteria</taxon>
        <taxon>Pseudomonadati</taxon>
        <taxon>Pseudomonadota</taxon>
        <taxon>Alphaproteobacteria</taxon>
        <taxon>Hyphomicrobiales</taxon>
        <taxon>Nitrobacteraceae</taxon>
        <taxon>Afipia</taxon>
    </lineage>
</organism>
<proteinExistence type="inferred from homology"/>
<dbReference type="NCBIfam" id="TIGR01549">
    <property type="entry name" value="HAD-SF-IA-v1"/>
    <property type="match status" value="1"/>
</dbReference>
<dbReference type="AlphaFoldDB" id="A0A090MHR7"/>
<comment type="catalytic activity">
    <reaction evidence="3">
        <text>an (S)-2-haloacid + H2O = a (2R)-2-hydroxycarboxylate + a halide anion + H(+)</text>
        <dbReference type="Rhea" id="RHEA:11192"/>
        <dbReference type="ChEBI" id="CHEBI:15377"/>
        <dbReference type="ChEBI" id="CHEBI:15378"/>
        <dbReference type="ChEBI" id="CHEBI:16042"/>
        <dbReference type="ChEBI" id="CHEBI:58314"/>
        <dbReference type="ChEBI" id="CHEBI:137405"/>
        <dbReference type="EC" id="3.8.1.2"/>
    </reaction>
</comment>
<keyword evidence="2 3" id="KW-0378">Hydrolase</keyword>
<dbReference type="OrthoDB" id="7989657at2"/>
<dbReference type="GO" id="GO:0018784">
    <property type="term" value="F:(S)-2-haloacid dehalogenase activity"/>
    <property type="evidence" value="ECO:0007669"/>
    <property type="project" value="UniProtKB-UniRule"/>
</dbReference>
<dbReference type="CDD" id="cd02588">
    <property type="entry name" value="HAD_L2-DEX"/>
    <property type="match status" value="1"/>
</dbReference>
<dbReference type="RefSeq" id="WP_009337324.1">
    <property type="nucleotide sequence ID" value="NZ_CCAZ020000001.1"/>
</dbReference>
<dbReference type="PANTHER" id="PTHR43316">
    <property type="entry name" value="HYDROLASE, HALOACID DELAHOGENASE-RELATED"/>
    <property type="match status" value="1"/>
</dbReference>
<dbReference type="InterPro" id="IPR051540">
    <property type="entry name" value="S-2-haloacid_dehalogenase"/>
</dbReference>
<dbReference type="InterPro" id="IPR023198">
    <property type="entry name" value="PGP-like_dom2"/>
</dbReference>
<evidence type="ECO:0000313" key="4">
    <source>
        <dbReference type="EMBL" id="CEG07096.1"/>
    </source>
</evidence>
<dbReference type="Pfam" id="PF00702">
    <property type="entry name" value="Hydrolase"/>
    <property type="match status" value="1"/>
</dbReference>
<protein>
    <recommendedName>
        <fullName evidence="3">(S)-2-haloacid dehalogenase</fullName>
        <ecNumber evidence="3">3.8.1.2</ecNumber>
    </recommendedName>
    <alternativeName>
        <fullName evidence="3">2-haloalkanoic acid dehalogenase</fullName>
    </alternativeName>
    <alternativeName>
        <fullName evidence="3">Halocarboxylic acid halidohydrolase</fullName>
    </alternativeName>
    <alternativeName>
        <fullName evidence="3">L-2-haloacid dehalogenase</fullName>
    </alternativeName>
</protein>
<dbReference type="SFLD" id="SFLDG01129">
    <property type="entry name" value="C1.5:_HAD__Beta-PGM__Phosphata"/>
    <property type="match status" value="1"/>
</dbReference>
<dbReference type="NCBIfam" id="TIGR01509">
    <property type="entry name" value="HAD-SF-IA-v3"/>
    <property type="match status" value="1"/>
</dbReference>
<evidence type="ECO:0000256" key="1">
    <source>
        <dbReference type="ARBA" id="ARBA00008106"/>
    </source>
</evidence>
<keyword evidence="5" id="KW-1185">Reference proteome</keyword>
<evidence type="ECO:0000256" key="3">
    <source>
        <dbReference type="RuleBase" id="RU368077"/>
    </source>
</evidence>
<dbReference type="SFLD" id="SFLDS00003">
    <property type="entry name" value="Haloacid_Dehalogenase"/>
    <property type="match status" value="1"/>
</dbReference>
<evidence type="ECO:0000256" key="2">
    <source>
        <dbReference type="ARBA" id="ARBA00022801"/>
    </source>
</evidence>
<comment type="caution">
    <text evidence="4">The sequence shown here is derived from an EMBL/GenBank/DDBJ whole genome shotgun (WGS) entry which is preliminary data.</text>
</comment>
<name>A0A090MHR7_AFIFE</name>
<dbReference type="EC" id="3.8.1.2" evidence="3"/>
<dbReference type="Gene3D" id="1.10.150.240">
    <property type="entry name" value="Putative phosphatase, domain 2"/>
    <property type="match status" value="1"/>
</dbReference>